<dbReference type="AlphaFoldDB" id="A0A428QNP8"/>
<name>A0A428QNP8_9HYPO</name>
<feature type="region of interest" description="Disordered" evidence="1">
    <location>
        <begin position="1"/>
        <end position="26"/>
    </location>
</feature>
<sequence>MDVQVADQVPDLQRFQAPGGAQSLGQRQDTWISRIQLFEINPTPELTMPGSGRHPELSLPVSDKAMLPQALSPVASRLVIEPYARDIRD</sequence>
<organism evidence="2 3">
    <name type="scientific">Fusarium duplospermum</name>
    <dbReference type="NCBI Taxonomy" id="1325734"/>
    <lineage>
        <taxon>Eukaryota</taxon>
        <taxon>Fungi</taxon>
        <taxon>Dikarya</taxon>
        <taxon>Ascomycota</taxon>
        <taxon>Pezizomycotina</taxon>
        <taxon>Sordariomycetes</taxon>
        <taxon>Hypocreomycetidae</taxon>
        <taxon>Hypocreales</taxon>
        <taxon>Nectriaceae</taxon>
        <taxon>Fusarium</taxon>
        <taxon>Fusarium solani species complex</taxon>
    </lineage>
</organism>
<dbReference type="EMBL" id="NKCI01000022">
    <property type="protein sequence ID" value="RSL66905.1"/>
    <property type="molecule type" value="Genomic_DNA"/>
</dbReference>
<keyword evidence="3" id="KW-1185">Reference proteome</keyword>
<evidence type="ECO:0000313" key="2">
    <source>
        <dbReference type="EMBL" id="RSL66905.1"/>
    </source>
</evidence>
<proteinExistence type="predicted"/>
<comment type="caution">
    <text evidence="2">The sequence shown here is derived from an EMBL/GenBank/DDBJ whole genome shotgun (WGS) entry which is preliminary data.</text>
</comment>
<dbReference type="Proteomes" id="UP000288168">
    <property type="component" value="Unassembled WGS sequence"/>
</dbReference>
<accession>A0A428QNP8</accession>
<evidence type="ECO:0000313" key="3">
    <source>
        <dbReference type="Proteomes" id="UP000288168"/>
    </source>
</evidence>
<reference evidence="2 3" key="1">
    <citation type="submission" date="2017-06" db="EMBL/GenBank/DDBJ databases">
        <title>Comparative genomic analysis of Ambrosia Fusariam Clade fungi.</title>
        <authorList>
            <person name="Stajich J.E."/>
            <person name="Carrillo J."/>
            <person name="Kijimoto T."/>
            <person name="Eskalen A."/>
            <person name="O'Donnell K."/>
            <person name="Kasson M."/>
        </authorList>
    </citation>
    <scope>NUCLEOTIDE SEQUENCE [LARGE SCALE GENOMIC DNA]</scope>
    <source>
        <strain evidence="2 3">NRRL62584</strain>
    </source>
</reference>
<gene>
    <name evidence="2" type="ORF">CEP54_003431</name>
</gene>
<protein>
    <submittedName>
        <fullName evidence="2">Uncharacterized protein</fullName>
    </submittedName>
</protein>
<evidence type="ECO:0000256" key="1">
    <source>
        <dbReference type="SAM" id="MobiDB-lite"/>
    </source>
</evidence>